<feature type="region of interest" description="Disordered" evidence="10">
    <location>
        <begin position="244"/>
        <end position="264"/>
    </location>
</feature>
<keyword evidence="3" id="KW-1003">Cell membrane</keyword>
<keyword evidence="6" id="KW-0378">Hydrolase</keyword>
<dbReference type="Pfam" id="PF05108">
    <property type="entry name" value="T7SS_ESX1_EccB"/>
    <property type="match status" value="1"/>
</dbReference>
<accession>A0ABP9PLP0</accession>
<dbReference type="EMBL" id="BAABJP010000001">
    <property type="protein sequence ID" value="GAA5146914.1"/>
    <property type="molecule type" value="Genomic_DNA"/>
</dbReference>
<evidence type="ECO:0000256" key="7">
    <source>
        <dbReference type="ARBA" id="ARBA00022840"/>
    </source>
</evidence>
<dbReference type="InterPro" id="IPR044857">
    <property type="entry name" value="T7SS_EccB_R1"/>
</dbReference>
<gene>
    <name evidence="12" type="primary">eccB</name>
    <name evidence="12" type="ORF">GCM10023321_07090</name>
</gene>
<dbReference type="NCBIfam" id="TIGR03919">
    <property type="entry name" value="T7SS_EccB"/>
    <property type="match status" value="1"/>
</dbReference>
<evidence type="ECO:0000256" key="6">
    <source>
        <dbReference type="ARBA" id="ARBA00022801"/>
    </source>
</evidence>
<dbReference type="InterPro" id="IPR007795">
    <property type="entry name" value="T7SS_EccB"/>
</dbReference>
<dbReference type="PANTHER" id="PTHR40765">
    <property type="entry name" value="ESX-2 SECRETION SYSTEM ATPASE ECCB2"/>
    <property type="match status" value="1"/>
</dbReference>
<organism evidence="12 13">
    <name type="scientific">Pseudonocardia eucalypti</name>
    <dbReference type="NCBI Taxonomy" id="648755"/>
    <lineage>
        <taxon>Bacteria</taxon>
        <taxon>Bacillati</taxon>
        <taxon>Actinomycetota</taxon>
        <taxon>Actinomycetes</taxon>
        <taxon>Pseudonocardiales</taxon>
        <taxon>Pseudonocardiaceae</taxon>
        <taxon>Pseudonocardia</taxon>
    </lineage>
</organism>
<keyword evidence="4 11" id="KW-0812">Transmembrane</keyword>
<comment type="subcellular location">
    <subcellularLocation>
        <location evidence="1">Cell membrane</location>
        <topology evidence="1">Single-pass membrane protein</topology>
    </subcellularLocation>
</comment>
<evidence type="ECO:0000256" key="10">
    <source>
        <dbReference type="SAM" id="MobiDB-lite"/>
    </source>
</evidence>
<keyword evidence="5" id="KW-0547">Nucleotide-binding</keyword>
<comment type="similarity">
    <text evidence="2">Belongs to the EccB family.</text>
</comment>
<name>A0ABP9PLP0_9PSEU</name>
<keyword evidence="9 11" id="KW-0472">Membrane</keyword>
<feature type="transmembrane region" description="Helical" evidence="11">
    <location>
        <begin position="43"/>
        <end position="65"/>
    </location>
</feature>
<dbReference type="PANTHER" id="PTHR40765:SF2">
    <property type="entry name" value="ESX-2 SECRETION SYSTEM ATPASE ECCB2"/>
    <property type="match status" value="1"/>
</dbReference>
<evidence type="ECO:0000256" key="5">
    <source>
        <dbReference type="ARBA" id="ARBA00022741"/>
    </source>
</evidence>
<keyword evidence="8 11" id="KW-1133">Transmembrane helix</keyword>
<evidence type="ECO:0000256" key="2">
    <source>
        <dbReference type="ARBA" id="ARBA00008149"/>
    </source>
</evidence>
<proteinExistence type="inferred from homology"/>
<evidence type="ECO:0000313" key="13">
    <source>
        <dbReference type="Proteomes" id="UP001428817"/>
    </source>
</evidence>
<keyword evidence="7" id="KW-0067">ATP-binding</keyword>
<evidence type="ECO:0000313" key="12">
    <source>
        <dbReference type="EMBL" id="GAA5146914.1"/>
    </source>
</evidence>
<dbReference type="RefSeq" id="WP_185058937.1">
    <property type="nucleotide sequence ID" value="NZ_BAABJP010000001.1"/>
</dbReference>
<dbReference type="Gene3D" id="3.30.2390.20">
    <property type="entry name" value="Type VII secretion system EccB, repeat 1 domain"/>
    <property type="match status" value="1"/>
</dbReference>
<protein>
    <submittedName>
        <fullName evidence="12">Type VII secretion protein EccB</fullName>
    </submittedName>
</protein>
<evidence type="ECO:0000256" key="3">
    <source>
        <dbReference type="ARBA" id="ARBA00022475"/>
    </source>
</evidence>
<comment type="caution">
    <text evidence="12">The sequence shown here is derived from an EMBL/GenBank/DDBJ whole genome shotgun (WGS) entry which is preliminary data.</text>
</comment>
<sequence length="484" mass="50623">MAREPVTRVQLDAYRFGQRRLESALARRDPVPLHEELRGQRRVVATGMALGMVALLGAVLVSMLFPKPRWNIHEVVAGKQSGRMFAVIHNPDRLVPVTNLAAARLVRFAAEKANAGGGAAGGPSTGEPKQIDDAVLDQAPRTAPAAVPGAIAALPVPNAREGMPRGPWVLCDTDGRSVLVADATPAPKLDGPDALLLTGGGRDYLVMGGLKHAVESTEARSAYGLADVPARAASETLLDVIPTGVPLTGGPRPQSAGQRSAGLPGRQVGDVVRVVRPGQGDAFYLVLMNGVQEVGEPVANLLRAANGADRSRPPDSLRAEEINAAPRSKLAGVESLPRLFPRIAPETATVCLRWNGRLGEILAGKAPPLPERRTMAPLSQQDGAGPKLDAVAFPAKTALVACAVARESDCQRPRRGGERVQGALWLLSETGAAYPVANTDTADALGIAEAIPVPVEALRLLPTGSTLDVAQAQRTVDVLVAQTN</sequence>
<dbReference type="InterPro" id="IPR042485">
    <property type="entry name" value="T7SS_EccB_R3"/>
</dbReference>
<reference evidence="13" key="1">
    <citation type="journal article" date="2019" name="Int. J. Syst. Evol. Microbiol.">
        <title>The Global Catalogue of Microorganisms (GCM) 10K type strain sequencing project: providing services to taxonomists for standard genome sequencing and annotation.</title>
        <authorList>
            <consortium name="The Broad Institute Genomics Platform"/>
            <consortium name="The Broad Institute Genome Sequencing Center for Infectious Disease"/>
            <person name="Wu L."/>
            <person name="Ma J."/>
        </authorList>
    </citation>
    <scope>NUCLEOTIDE SEQUENCE [LARGE SCALE GENOMIC DNA]</scope>
    <source>
        <strain evidence="13">JCM 18303</strain>
    </source>
</reference>
<evidence type="ECO:0000256" key="11">
    <source>
        <dbReference type="SAM" id="Phobius"/>
    </source>
</evidence>
<keyword evidence="13" id="KW-1185">Reference proteome</keyword>
<evidence type="ECO:0000256" key="9">
    <source>
        <dbReference type="ARBA" id="ARBA00023136"/>
    </source>
</evidence>
<evidence type="ECO:0000256" key="1">
    <source>
        <dbReference type="ARBA" id="ARBA00004162"/>
    </source>
</evidence>
<dbReference type="Proteomes" id="UP001428817">
    <property type="component" value="Unassembled WGS sequence"/>
</dbReference>
<dbReference type="Gene3D" id="2.40.50.910">
    <property type="entry name" value="Type VII secretion system EccB, repeat 3 domain"/>
    <property type="match status" value="1"/>
</dbReference>
<evidence type="ECO:0000256" key="4">
    <source>
        <dbReference type="ARBA" id="ARBA00022692"/>
    </source>
</evidence>
<evidence type="ECO:0000256" key="8">
    <source>
        <dbReference type="ARBA" id="ARBA00022989"/>
    </source>
</evidence>